<keyword evidence="1" id="KW-0175">Coiled coil</keyword>
<dbReference type="AlphaFoldDB" id="A0AAV2G0K5"/>
<proteinExistence type="predicted"/>
<dbReference type="Proteomes" id="UP001497516">
    <property type="component" value="Chromosome 7"/>
</dbReference>
<feature type="region of interest" description="Disordered" evidence="2">
    <location>
        <begin position="1"/>
        <end position="36"/>
    </location>
</feature>
<name>A0AAV2G0K5_9ROSI</name>
<evidence type="ECO:0000256" key="2">
    <source>
        <dbReference type="SAM" id="MobiDB-lite"/>
    </source>
</evidence>
<evidence type="ECO:0000313" key="4">
    <source>
        <dbReference type="Proteomes" id="UP001497516"/>
    </source>
</evidence>
<organism evidence="3 4">
    <name type="scientific">Linum trigynum</name>
    <dbReference type="NCBI Taxonomy" id="586398"/>
    <lineage>
        <taxon>Eukaryota</taxon>
        <taxon>Viridiplantae</taxon>
        <taxon>Streptophyta</taxon>
        <taxon>Embryophyta</taxon>
        <taxon>Tracheophyta</taxon>
        <taxon>Spermatophyta</taxon>
        <taxon>Magnoliopsida</taxon>
        <taxon>eudicotyledons</taxon>
        <taxon>Gunneridae</taxon>
        <taxon>Pentapetalae</taxon>
        <taxon>rosids</taxon>
        <taxon>fabids</taxon>
        <taxon>Malpighiales</taxon>
        <taxon>Linaceae</taxon>
        <taxon>Linum</taxon>
    </lineage>
</organism>
<gene>
    <name evidence="3" type="ORF">LTRI10_LOCUS44029</name>
</gene>
<feature type="compositionally biased region" description="Low complexity" evidence="2">
    <location>
        <begin position="14"/>
        <end position="29"/>
    </location>
</feature>
<sequence length="266" mass="27060">MAITKSPTEKSDAGSKAAAATTRASSPLADNRREGVVVDKTESDNLQASMRTIMAMKLRTDSNMEEVQAEVEEARRERDVIMQLLTNMREEQRRLAATLGLSGRDRAEMGETGTSPAAVAGPRAGARGGGAEAVSAAGVTAVPVGSGAAAVPAGSGATTGPGGGAAATTVGQAAVERVGSDTEGPRNGPGLLPTPTGEEIAAIRGKAKMPGYDNVVQNPCFNPMGSQPMEREMGRVQRAGSGFDRAGGEDRGMVNRSGPNGRIGLG</sequence>
<protein>
    <submittedName>
        <fullName evidence="3">Uncharacterized protein</fullName>
    </submittedName>
</protein>
<dbReference type="EMBL" id="OZ034820">
    <property type="protein sequence ID" value="CAL1404148.1"/>
    <property type="molecule type" value="Genomic_DNA"/>
</dbReference>
<feature type="region of interest" description="Disordered" evidence="2">
    <location>
        <begin position="177"/>
        <end position="196"/>
    </location>
</feature>
<keyword evidence="4" id="KW-1185">Reference proteome</keyword>
<reference evidence="3 4" key="1">
    <citation type="submission" date="2024-04" db="EMBL/GenBank/DDBJ databases">
        <authorList>
            <person name="Fracassetti M."/>
        </authorList>
    </citation>
    <scope>NUCLEOTIDE SEQUENCE [LARGE SCALE GENOMIC DNA]</scope>
</reference>
<feature type="region of interest" description="Disordered" evidence="2">
    <location>
        <begin position="238"/>
        <end position="266"/>
    </location>
</feature>
<accession>A0AAV2G0K5</accession>
<evidence type="ECO:0000313" key="3">
    <source>
        <dbReference type="EMBL" id="CAL1404148.1"/>
    </source>
</evidence>
<evidence type="ECO:0000256" key="1">
    <source>
        <dbReference type="SAM" id="Coils"/>
    </source>
</evidence>
<feature type="coiled-coil region" evidence="1">
    <location>
        <begin position="57"/>
        <end position="91"/>
    </location>
</feature>